<accession>A0A813CM17</accession>
<name>A0A813CM17_9DINO</name>
<gene>
    <name evidence="1" type="ORF">SNEC2469_LOCUS35585</name>
</gene>
<dbReference type="OrthoDB" id="10651968at2759"/>
<keyword evidence="2" id="KW-1185">Reference proteome</keyword>
<evidence type="ECO:0000313" key="1">
    <source>
        <dbReference type="EMBL" id="CAE7945463.1"/>
    </source>
</evidence>
<protein>
    <submittedName>
        <fullName evidence="1">Uncharacterized protein</fullName>
    </submittedName>
</protein>
<evidence type="ECO:0000313" key="2">
    <source>
        <dbReference type="Proteomes" id="UP000601435"/>
    </source>
</evidence>
<proteinExistence type="predicted"/>
<dbReference type="EMBL" id="CAJNJA010103741">
    <property type="protein sequence ID" value="CAE7945463.1"/>
    <property type="molecule type" value="Genomic_DNA"/>
</dbReference>
<reference evidence="1" key="1">
    <citation type="submission" date="2021-02" db="EMBL/GenBank/DDBJ databases">
        <authorList>
            <person name="Dougan E. K."/>
            <person name="Rhodes N."/>
            <person name="Thang M."/>
            <person name="Chan C."/>
        </authorList>
    </citation>
    <scope>NUCLEOTIDE SEQUENCE</scope>
</reference>
<organism evidence="1 2">
    <name type="scientific">Symbiodinium necroappetens</name>
    <dbReference type="NCBI Taxonomy" id="1628268"/>
    <lineage>
        <taxon>Eukaryota</taxon>
        <taxon>Sar</taxon>
        <taxon>Alveolata</taxon>
        <taxon>Dinophyceae</taxon>
        <taxon>Suessiales</taxon>
        <taxon>Symbiodiniaceae</taxon>
        <taxon>Symbiodinium</taxon>
    </lineage>
</organism>
<comment type="caution">
    <text evidence="1">The sequence shown here is derived from an EMBL/GenBank/DDBJ whole genome shotgun (WGS) entry which is preliminary data.</text>
</comment>
<feature type="non-terminal residue" evidence="1">
    <location>
        <position position="1"/>
    </location>
</feature>
<dbReference type="AlphaFoldDB" id="A0A813CM17"/>
<feature type="non-terminal residue" evidence="1">
    <location>
        <position position="105"/>
    </location>
</feature>
<sequence>GRLGWLSALTAEGTYLLEVTQRGSQSLYVGEGQALGGGASVDPRKAALAAAERRQASALSRGVGEKAAKTLQQSGQREAAMKKITELYAKRREDVPIALQSASLE</sequence>
<dbReference type="Proteomes" id="UP000601435">
    <property type="component" value="Unassembled WGS sequence"/>
</dbReference>